<sequence>MRSAAIAAVMLGILQGPALAEDAYLDDRSSPEALLQSLYNAINRKEYARAYDYFATPPAKDLEAYQKGYEDTQNVGVITGTPTAEGAAGSTYYQIPVAIRATATDGSERVFSGCYTLRLSNPQVQGSPYKPLHIEKASMKAAEGELTDVLPAQCGDGGEPAAADTVLAAAKALFKAVYANSCTLPAEDMEQPQSYAVPFNYSYDSEDTPKREARLFRFYCDRGAYNEMHVYLLANEEGGVSIVDFATPELDVQYEDGNSDGKVEDMRIIGYTAQDQLVNSDFDLDTLTITSHAKWRGVGDASSSGMWIFREGRFTLVKYEVDASYNGEIDPVTVLDYHTGP</sequence>
<keyword evidence="1" id="KW-0732">Signal</keyword>
<comment type="caution">
    <text evidence="2">The sequence shown here is derived from an EMBL/GenBank/DDBJ whole genome shotgun (WGS) entry which is preliminary data.</text>
</comment>
<dbReference type="RefSeq" id="WP_009450101.1">
    <property type="nucleotide sequence ID" value="NZ_AMSI01000005.1"/>
</dbReference>
<name>K2N5P6_9HYPH</name>
<feature type="signal peptide" evidence="1">
    <location>
        <begin position="1"/>
        <end position="20"/>
    </location>
</feature>
<evidence type="ECO:0000313" key="2">
    <source>
        <dbReference type="EMBL" id="EKF42763.1"/>
    </source>
</evidence>
<gene>
    <name evidence="2" type="ORF">NA8A_08849</name>
</gene>
<dbReference type="EMBL" id="AMSI01000005">
    <property type="protein sequence ID" value="EKF42763.1"/>
    <property type="molecule type" value="Genomic_DNA"/>
</dbReference>
<evidence type="ECO:0008006" key="4">
    <source>
        <dbReference type="Google" id="ProtNLM"/>
    </source>
</evidence>
<feature type="chain" id="PRO_5003861921" description="DUF1176 domain-containing protein" evidence="1">
    <location>
        <begin position="21"/>
        <end position="341"/>
    </location>
</feature>
<dbReference type="AlphaFoldDB" id="K2N5P6"/>
<keyword evidence="3" id="KW-1185">Reference proteome</keyword>
<reference evidence="2 3" key="1">
    <citation type="journal article" date="2012" name="J. Bacteriol.">
        <title>Genome Sequence of Nitratireductor indicus Type Strain C115.</title>
        <authorList>
            <person name="Lai Q."/>
            <person name="Li G."/>
            <person name="Yu Z."/>
            <person name="Shao Z."/>
        </authorList>
    </citation>
    <scope>NUCLEOTIDE SEQUENCE [LARGE SCALE GENOMIC DNA]</scope>
    <source>
        <strain evidence="2 3">C115</strain>
    </source>
</reference>
<accession>K2N5P6</accession>
<dbReference type="OrthoDB" id="7863791at2"/>
<dbReference type="InterPro" id="IPR009560">
    <property type="entry name" value="DUF1176"/>
</dbReference>
<dbReference type="Proteomes" id="UP000007374">
    <property type="component" value="Unassembled WGS sequence"/>
</dbReference>
<dbReference type="PATRIC" id="fig|1231190.3.peg.1852"/>
<evidence type="ECO:0000313" key="3">
    <source>
        <dbReference type="Proteomes" id="UP000007374"/>
    </source>
</evidence>
<evidence type="ECO:0000256" key="1">
    <source>
        <dbReference type="SAM" id="SignalP"/>
    </source>
</evidence>
<dbReference type="STRING" id="721133.SAMN05216176_103148"/>
<dbReference type="eggNOG" id="ENOG5032T2K">
    <property type="taxonomic scope" value="Bacteria"/>
</dbReference>
<proteinExistence type="predicted"/>
<organism evidence="2 3">
    <name type="scientific">Nitratireductor indicus C115</name>
    <dbReference type="NCBI Taxonomy" id="1231190"/>
    <lineage>
        <taxon>Bacteria</taxon>
        <taxon>Pseudomonadati</taxon>
        <taxon>Pseudomonadota</taxon>
        <taxon>Alphaproteobacteria</taxon>
        <taxon>Hyphomicrobiales</taxon>
        <taxon>Phyllobacteriaceae</taxon>
        <taxon>Nitratireductor</taxon>
    </lineage>
</organism>
<dbReference type="Pfam" id="PF06674">
    <property type="entry name" value="DUF1176"/>
    <property type="match status" value="1"/>
</dbReference>
<protein>
    <recommendedName>
        <fullName evidence="4">DUF1176 domain-containing protein</fullName>
    </recommendedName>
</protein>